<reference evidence="2" key="1">
    <citation type="journal article" date="2019" name="Int. J. Syst. Evol. Microbiol.">
        <title>The Global Catalogue of Microorganisms (GCM) 10K type strain sequencing project: providing services to taxonomists for standard genome sequencing and annotation.</title>
        <authorList>
            <consortium name="The Broad Institute Genomics Platform"/>
            <consortium name="The Broad Institute Genome Sequencing Center for Infectious Disease"/>
            <person name="Wu L."/>
            <person name="Ma J."/>
        </authorList>
    </citation>
    <scope>NUCLEOTIDE SEQUENCE [LARGE SCALE GENOMIC DNA]</scope>
    <source>
        <strain evidence="2">JCM 18472</strain>
    </source>
</reference>
<dbReference type="Gene3D" id="3.40.50.150">
    <property type="entry name" value="Vaccinia Virus protein VP39"/>
    <property type="match status" value="1"/>
</dbReference>
<dbReference type="GO" id="GO:0032259">
    <property type="term" value="P:methylation"/>
    <property type="evidence" value="ECO:0007669"/>
    <property type="project" value="UniProtKB-KW"/>
</dbReference>
<dbReference type="SUPFAM" id="SSF53335">
    <property type="entry name" value="S-adenosyl-L-methionine-dependent methyltransferases"/>
    <property type="match status" value="1"/>
</dbReference>
<comment type="caution">
    <text evidence="1">The sequence shown here is derived from an EMBL/GenBank/DDBJ whole genome shotgun (WGS) entry which is preliminary data.</text>
</comment>
<keyword evidence="1" id="KW-0489">Methyltransferase</keyword>
<dbReference type="Proteomes" id="UP001500074">
    <property type="component" value="Unassembled WGS sequence"/>
</dbReference>
<dbReference type="InterPro" id="IPR008715">
    <property type="entry name" value="SAM-MeTfrase_NodS-like"/>
</dbReference>
<keyword evidence="2" id="KW-1185">Reference proteome</keyword>
<protein>
    <submittedName>
        <fullName evidence="1">SAM-dependent methyltransferase</fullName>
    </submittedName>
</protein>
<sequence length="205" mass="22288">MSFGPDDFSALYARDADPWNYETSWYEARKRALTLTALTRERYARAFEPGCSIGVLTAELAARCDELLAWDTSEAALDAARGRVAAAGRDAGAVTFASGWVPAAWPGGRFELIVFSEIGYFLSRAELLEVRALIAASLAPGGELLACHWRHPIQGGELDGDGVHRLLEATPGLQPVVYHREADLAIDLWSRASDSLAQREGCYDG</sequence>
<organism evidence="1 2">
    <name type="scientific">Modicisalibacter zincidurans</name>
    <dbReference type="NCBI Taxonomy" id="1178777"/>
    <lineage>
        <taxon>Bacteria</taxon>
        <taxon>Pseudomonadati</taxon>
        <taxon>Pseudomonadota</taxon>
        <taxon>Gammaproteobacteria</taxon>
        <taxon>Oceanospirillales</taxon>
        <taxon>Halomonadaceae</taxon>
        <taxon>Modicisalibacter</taxon>
    </lineage>
</organism>
<keyword evidence="1" id="KW-0808">Transferase</keyword>
<dbReference type="Pfam" id="PF05401">
    <property type="entry name" value="NodS"/>
    <property type="match status" value="1"/>
</dbReference>
<name>A0ABP9QYR8_9GAMM</name>
<dbReference type="EMBL" id="BAABKI010000002">
    <property type="protein sequence ID" value="GAA5169403.1"/>
    <property type="molecule type" value="Genomic_DNA"/>
</dbReference>
<evidence type="ECO:0000313" key="1">
    <source>
        <dbReference type="EMBL" id="GAA5169403.1"/>
    </source>
</evidence>
<proteinExistence type="predicted"/>
<accession>A0ABP9QYR8</accession>
<dbReference type="RefSeq" id="WP_031383855.1">
    <property type="nucleotide sequence ID" value="NZ_BAABKI010000002.1"/>
</dbReference>
<gene>
    <name evidence="1" type="ORF">GCM10023342_01310</name>
</gene>
<dbReference type="GO" id="GO:0008168">
    <property type="term" value="F:methyltransferase activity"/>
    <property type="evidence" value="ECO:0007669"/>
    <property type="project" value="UniProtKB-KW"/>
</dbReference>
<evidence type="ECO:0000313" key="2">
    <source>
        <dbReference type="Proteomes" id="UP001500074"/>
    </source>
</evidence>
<dbReference type="InterPro" id="IPR029063">
    <property type="entry name" value="SAM-dependent_MTases_sf"/>
</dbReference>